<dbReference type="Proteomes" id="UP000019275">
    <property type="component" value="Unassembled WGS sequence"/>
</dbReference>
<dbReference type="CDD" id="cd11649">
    <property type="entry name" value="RsmI_like"/>
    <property type="match status" value="1"/>
</dbReference>
<keyword evidence="1" id="KW-0963">Cytoplasm</keyword>
<keyword evidence="4" id="KW-0808">Transferase</keyword>
<dbReference type="SUPFAM" id="SSF53790">
    <property type="entry name" value="Tetrapyrrole methylase"/>
    <property type="match status" value="1"/>
</dbReference>
<evidence type="ECO:0000313" key="7">
    <source>
        <dbReference type="EMBL" id="EWH13498.1"/>
    </source>
</evidence>
<feature type="domain" description="Tetrapyrrole methylase" evidence="6">
    <location>
        <begin position="82"/>
        <end position="220"/>
    </location>
</feature>
<keyword evidence="3 7" id="KW-0489">Methyltransferase</keyword>
<reference evidence="7 8" key="1">
    <citation type="journal article" date="2014" name="Genome Announc.">
        <title>Draft Genome Sequence of the Carrageenan-Degrading Bacterium Cellulophaga sp. Strain KL-A, Isolated from Decaying Marine Algae.</title>
        <authorList>
            <person name="Shan D."/>
            <person name="Ying J."/>
            <person name="Li X."/>
            <person name="Gao Z."/>
            <person name="Wei G."/>
            <person name="Shao Z."/>
        </authorList>
    </citation>
    <scope>NUCLEOTIDE SEQUENCE [LARGE SCALE GENOMIC DNA]</scope>
    <source>
        <strain evidence="7 8">KL-A</strain>
    </source>
</reference>
<evidence type="ECO:0000256" key="1">
    <source>
        <dbReference type="ARBA" id="ARBA00022490"/>
    </source>
</evidence>
<evidence type="ECO:0000313" key="8">
    <source>
        <dbReference type="Proteomes" id="UP000019275"/>
    </source>
</evidence>
<gene>
    <name evidence="7" type="ORF">KLA_09139</name>
</gene>
<keyword evidence="5" id="KW-0949">S-adenosyl-L-methionine</keyword>
<evidence type="ECO:0000256" key="4">
    <source>
        <dbReference type="ARBA" id="ARBA00022679"/>
    </source>
</evidence>
<dbReference type="GO" id="GO:0032259">
    <property type="term" value="P:methylation"/>
    <property type="evidence" value="ECO:0007669"/>
    <property type="project" value="UniProtKB-KW"/>
</dbReference>
<dbReference type="InterPro" id="IPR000878">
    <property type="entry name" value="4pyrrol_Mease"/>
</dbReference>
<dbReference type="InterPro" id="IPR035996">
    <property type="entry name" value="4pyrrol_Methylase_sf"/>
</dbReference>
<evidence type="ECO:0000256" key="2">
    <source>
        <dbReference type="ARBA" id="ARBA00022552"/>
    </source>
</evidence>
<organism evidence="7 8">
    <name type="scientific">Cellulophaga geojensis KL-A</name>
    <dbReference type="NCBI Taxonomy" id="1328323"/>
    <lineage>
        <taxon>Bacteria</taxon>
        <taxon>Pseudomonadati</taxon>
        <taxon>Bacteroidota</taxon>
        <taxon>Flavobacteriia</taxon>
        <taxon>Flavobacteriales</taxon>
        <taxon>Flavobacteriaceae</taxon>
        <taxon>Cellulophaga</taxon>
    </lineage>
</organism>
<dbReference type="PIRSF" id="PIRSF005917">
    <property type="entry name" value="MTase_YraL"/>
    <property type="match status" value="1"/>
</dbReference>
<proteinExistence type="predicted"/>
<dbReference type="InterPro" id="IPR008189">
    <property type="entry name" value="rRNA_ssu_MeTfrase_I"/>
</dbReference>
<comment type="caution">
    <text evidence="7">The sequence shown here is derived from an EMBL/GenBank/DDBJ whole genome shotgun (WGS) entry which is preliminary data.</text>
</comment>
<evidence type="ECO:0000259" key="6">
    <source>
        <dbReference type="Pfam" id="PF00590"/>
    </source>
</evidence>
<dbReference type="PANTHER" id="PTHR46111">
    <property type="entry name" value="RIBOSOMAL RNA SMALL SUBUNIT METHYLTRANSFERASE I"/>
    <property type="match status" value="1"/>
</dbReference>
<accession>A0ABN0RNY0</accession>
<name>A0ABN0RNY0_9FLAO</name>
<keyword evidence="2" id="KW-0698">rRNA processing</keyword>
<dbReference type="InterPro" id="IPR014777">
    <property type="entry name" value="4pyrrole_Mease_sub1"/>
</dbReference>
<protein>
    <submittedName>
        <fullName evidence="7">Uroporphyrin-III C/tetrapyrrole (Corrin/Porphyrin) methyltransferase</fullName>
    </submittedName>
</protein>
<dbReference type="InterPro" id="IPR014776">
    <property type="entry name" value="4pyrrole_Mease_sub2"/>
</dbReference>
<dbReference type="RefSeq" id="WP_034645229.1">
    <property type="nucleotide sequence ID" value="NZ_ARZX01000010.1"/>
</dbReference>
<evidence type="ECO:0000256" key="5">
    <source>
        <dbReference type="ARBA" id="ARBA00022691"/>
    </source>
</evidence>
<sequence length="239" mass="26602">MENTTKTGKIYLIPTTLGDNEPLEVLPISIKRTIEQIDYYIVENEKTARRFIKKISSGKSQPSLHIELINKFTDPQIIPSFLDPCFEGKSIGIISEAGCPGIADPGAEVVKIAHQKNLQVVPLVGPSSIFLALMASGLNGQSFAFNGYLPIDSSERKAVIKKMERISKDNNQSQIFIETPYRNDKLLAEFLKTLANHTLLCIATDITLPTEQIATNTIAEWKKINVDLNKRPTIFIFQA</sequence>
<dbReference type="Gene3D" id="3.30.950.10">
    <property type="entry name" value="Methyltransferase, Cobalt-precorrin-4 Transmethylase, Domain 2"/>
    <property type="match status" value="1"/>
</dbReference>
<dbReference type="EMBL" id="ARZX01000010">
    <property type="protein sequence ID" value="EWH13498.1"/>
    <property type="molecule type" value="Genomic_DNA"/>
</dbReference>
<keyword evidence="8" id="KW-1185">Reference proteome</keyword>
<dbReference type="Pfam" id="PF00590">
    <property type="entry name" value="TP_methylase"/>
    <property type="match status" value="1"/>
</dbReference>
<dbReference type="GO" id="GO:0008168">
    <property type="term" value="F:methyltransferase activity"/>
    <property type="evidence" value="ECO:0007669"/>
    <property type="project" value="UniProtKB-KW"/>
</dbReference>
<dbReference type="Gene3D" id="3.40.1010.10">
    <property type="entry name" value="Cobalt-precorrin-4 Transmethylase, Domain 1"/>
    <property type="match status" value="1"/>
</dbReference>
<evidence type="ECO:0000256" key="3">
    <source>
        <dbReference type="ARBA" id="ARBA00022603"/>
    </source>
</evidence>
<dbReference type="PANTHER" id="PTHR46111:SF2">
    <property type="entry name" value="SAM-DEPENDENT METHYLTRANSFERASE"/>
    <property type="match status" value="1"/>
</dbReference>